<proteinExistence type="predicted"/>
<dbReference type="EMBL" id="UYYF01004654">
    <property type="protein sequence ID" value="VDN06150.1"/>
    <property type="molecule type" value="Genomic_DNA"/>
</dbReference>
<evidence type="ECO:0000256" key="2">
    <source>
        <dbReference type="ARBA" id="ARBA00022801"/>
    </source>
</evidence>
<name>A0A0N5D6D1_THECL</name>
<dbReference type="PANTHER" id="PTHR10161:SF14">
    <property type="entry name" value="TARTRATE-RESISTANT ACID PHOSPHATASE TYPE 5"/>
    <property type="match status" value="1"/>
</dbReference>
<evidence type="ECO:0000313" key="4">
    <source>
        <dbReference type="Proteomes" id="UP000276776"/>
    </source>
</evidence>
<organism evidence="5">
    <name type="scientific">Thelazia callipaeda</name>
    <name type="common">Oriental eyeworm</name>
    <name type="synonym">Parasitic nematode</name>
    <dbReference type="NCBI Taxonomy" id="103827"/>
    <lineage>
        <taxon>Eukaryota</taxon>
        <taxon>Metazoa</taxon>
        <taxon>Ecdysozoa</taxon>
        <taxon>Nematoda</taxon>
        <taxon>Chromadorea</taxon>
        <taxon>Rhabditida</taxon>
        <taxon>Spirurina</taxon>
        <taxon>Spiruromorpha</taxon>
        <taxon>Thelazioidea</taxon>
        <taxon>Thelaziidae</taxon>
        <taxon>Thelazia</taxon>
    </lineage>
</organism>
<evidence type="ECO:0000313" key="5">
    <source>
        <dbReference type="WBParaSite" id="TCLT_0000858801-mRNA-1"/>
    </source>
</evidence>
<dbReference type="PANTHER" id="PTHR10161">
    <property type="entry name" value="TARTRATE-RESISTANT ACID PHOSPHATASE TYPE 5"/>
    <property type="match status" value="1"/>
</dbReference>
<dbReference type="SUPFAM" id="SSF56300">
    <property type="entry name" value="Metallo-dependent phosphatases"/>
    <property type="match status" value="1"/>
</dbReference>
<dbReference type="InterPro" id="IPR051558">
    <property type="entry name" value="Metallophosphoesterase_PAP"/>
</dbReference>
<keyword evidence="4" id="KW-1185">Reference proteome</keyword>
<keyword evidence="2" id="KW-0378">Hydrolase</keyword>
<protein>
    <submittedName>
        <fullName evidence="5">Metallophos_C domain-containing protein</fullName>
    </submittedName>
</protein>
<evidence type="ECO:0000313" key="3">
    <source>
        <dbReference type="EMBL" id="VDN06150.1"/>
    </source>
</evidence>
<dbReference type="Proteomes" id="UP000276776">
    <property type="component" value="Unassembled WGS sequence"/>
</dbReference>
<reference evidence="5" key="1">
    <citation type="submission" date="2017-02" db="UniProtKB">
        <authorList>
            <consortium name="WormBaseParasite"/>
        </authorList>
    </citation>
    <scope>IDENTIFICATION</scope>
</reference>
<dbReference type="STRING" id="103827.A0A0N5D6D1"/>
<evidence type="ECO:0000256" key="1">
    <source>
        <dbReference type="ARBA" id="ARBA00022729"/>
    </source>
</evidence>
<sequence length="134" mass="15071">MNCLIQKLKPLLEKYSVTAYVAGHDHSLQHIVTEHTESSLNYAREIPLHYIVSGAASRSDHSVANIHTIPKNSLRFRYPVGLNPFSQIGFSNGGYVIVNIEREKAILKFYSGKGNEKYSCTIMPRNRFTANTTS</sequence>
<dbReference type="AlphaFoldDB" id="A0A0N5D6D1"/>
<reference evidence="3 4" key="2">
    <citation type="submission" date="2018-11" db="EMBL/GenBank/DDBJ databases">
        <authorList>
            <consortium name="Pathogen Informatics"/>
        </authorList>
    </citation>
    <scope>NUCLEOTIDE SEQUENCE [LARGE SCALE GENOMIC DNA]</scope>
</reference>
<keyword evidence="1" id="KW-0732">Signal</keyword>
<dbReference type="WBParaSite" id="TCLT_0000858801-mRNA-1">
    <property type="protein sequence ID" value="TCLT_0000858801-mRNA-1"/>
    <property type="gene ID" value="TCLT_0000858801"/>
</dbReference>
<dbReference type="Gene3D" id="3.60.21.10">
    <property type="match status" value="1"/>
</dbReference>
<dbReference type="OrthoDB" id="411211at2759"/>
<dbReference type="InterPro" id="IPR029052">
    <property type="entry name" value="Metallo-depent_PP-like"/>
</dbReference>
<dbReference type="OMA" id="VANIHTI"/>
<accession>A0A0N5D6D1</accession>
<dbReference type="GO" id="GO:0016787">
    <property type="term" value="F:hydrolase activity"/>
    <property type="evidence" value="ECO:0007669"/>
    <property type="project" value="UniProtKB-KW"/>
</dbReference>
<gene>
    <name evidence="3" type="ORF">TCLT_LOCUS8577</name>
</gene>